<keyword evidence="3" id="KW-1185">Reference proteome</keyword>
<evidence type="ECO:0000313" key="2">
    <source>
        <dbReference type="EMBL" id="KAK7072268.1"/>
    </source>
</evidence>
<comment type="caution">
    <text evidence="2">The sequence shown here is derived from an EMBL/GenBank/DDBJ whole genome shotgun (WGS) entry which is preliminary data.</text>
</comment>
<feature type="chain" id="PRO_5042909573" evidence="1">
    <location>
        <begin position="23"/>
        <end position="515"/>
    </location>
</feature>
<reference evidence="2 3" key="1">
    <citation type="submission" date="2023-11" db="EMBL/GenBank/DDBJ databases">
        <title>Halocaridina rubra genome assembly.</title>
        <authorList>
            <person name="Smith C."/>
        </authorList>
    </citation>
    <scope>NUCLEOTIDE SEQUENCE [LARGE SCALE GENOMIC DNA]</scope>
    <source>
        <strain evidence="2">EP-1</strain>
        <tissue evidence="2">Whole</tissue>
    </source>
</reference>
<evidence type="ECO:0000256" key="1">
    <source>
        <dbReference type="SAM" id="SignalP"/>
    </source>
</evidence>
<feature type="signal peptide" evidence="1">
    <location>
        <begin position="1"/>
        <end position="22"/>
    </location>
</feature>
<gene>
    <name evidence="2" type="ORF">SK128_020751</name>
</gene>
<sequence>MPGTILFTLMAHVALIITSCIAIQGNMDENESHHSLRDDNLTLLQVSEDENPDKKSNLLTPQNENNEMHLLDASTAYFDRLRKYNPRIESSDRSPTSGRSYLKHSIGDGRIGQILGGFEYSPVRGIPRIHHSPRVASQYNLAHLRNNKGMAYKIWNLQEKSRYRDWHFKSPHQRPLKNFQPLQIPRNGITTTFPLDVDIPREVMQLLPSTVRKVYSNYVATSKPPPQPTTQPPVIWFPDLDTECEESSYSGASSRGGFSAFSFLAMVVSITNLVSLLASNANNNINNNNNNDNINNDNILDGNEANNNNNLDVFTMVTFAGRKRRHLNHLEDVFTSLRDDQSDFIPTAEDVVAKVGLHFLRTWYLATQILPSGTMNGIPDIQIGGFNEEAYSSFLNNSKGGTQRLKQDSLLHLTSYSILDVMKTNQEPSKSCVKRSLCEANFHSSALGKLGADVSEVLTAAFVEFLPKWETSRGSLSRAGERGRSGWECSVTYQCSDSEWEYLNTILKPEPSQTF</sequence>
<keyword evidence="1" id="KW-0732">Signal</keyword>
<accession>A0AAN8X0X2</accession>
<proteinExistence type="predicted"/>
<dbReference type="EMBL" id="JAXCGZ010013576">
    <property type="protein sequence ID" value="KAK7072268.1"/>
    <property type="molecule type" value="Genomic_DNA"/>
</dbReference>
<dbReference type="Proteomes" id="UP001381693">
    <property type="component" value="Unassembled WGS sequence"/>
</dbReference>
<name>A0AAN8X0X2_HALRR</name>
<evidence type="ECO:0000313" key="3">
    <source>
        <dbReference type="Proteomes" id="UP001381693"/>
    </source>
</evidence>
<protein>
    <submittedName>
        <fullName evidence="2">Uncharacterized protein</fullName>
    </submittedName>
</protein>
<dbReference type="AlphaFoldDB" id="A0AAN8X0X2"/>
<organism evidence="2 3">
    <name type="scientific">Halocaridina rubra</name>
    <name type="common">Hawaiian red shrimp</name>
    <dbReference type="NCBI Taxonomy" id="373956"/>
    <lineage>
        <taxon>Eukaryota</taxon>
        <taxon>Metazoa</taxon>
        <taxon>Ecdysozoa</taxon>
        <taxon>Arthropoda</taxon>
        <taxon>Crustacea</taxon>
        <taxon>Multicrustacea</taxon>
        <taxon>Malacostraca</taxon>
        <taxon>Eumalacostraca</taxon>
        <taxon>Eucarida</taxon>
        <taxon>Decapoda</taxon>
        <taxon>Pleocyemata</taxon>
        <taxon>Caridea</taxon>
        <taxon>Atyoidea</taxon>
        <taxon>Atyidae</taxon>
        <taxon>Halocaridina</taxon>
    </lineage>
</organism>